<protein>
    <submittedName>
        <fullName evidence="1">Uncharacterized protein</fullName>
    </submittedName>
</protein>
<dbReference type="EMBL" id="CM039434">
    <property type="protein sequence ID" value="KAI4324041.1"/>
    <property type="molecule type" value="Genomic_DNA"/>
</dbReference>
<organism evidence="1 2">
    <name type="scientific">Bauhinia variegata</name>
    <name type="common">Purple orchid tree</name>
    <name type="synonym">Phanera variegata</name>
    <dbReference type="NCBI Taxonomy" id="167791"/>
    <lineage>
        <taxon>Eukaryota</taxon>
        <taxon>Viridiplantae</taxon>
        <taxon>Streptophyta</taxon>
        <taxon>Embryophyta</taxon>
        <taxon>Tracheophyta</taxon>
        <taxon>Spermatophyta</taxon>
        <taxon>Magnoliopsida</taxon>
        <taxon>eudicotyledons</taxon>
        <taxon>Gunneridae</taxon>
        <taxon>Pentapetalae</taxon>
        <taxon>rosids</taxon>
        <taxon>fabids</taxon>
        <taxon>Fabales</taxon>
        <taxon>Fabaceae</taxon>
        <taxon>Cercidoideae</taxon>
        <taxon>Cercideae</taxon>
        <taxon>Bauhiniinae</taxon>
        <taxon>Bauhinia</taxon>
    </lineage>
</organism>
<proteinExistence type="predicted"/>
<name>A0ACB9MK55_BAUVA</name>
<gene>
    <name evidence="1" type="ORF">L6164_023608</name>
</gene>
<sequence length="209" mass="23395">MQVFYGGLGSHTKTVVNAIAGRAFLNKDYVEAYELLEEVTTNASDWNSKSDNEKKVVGIYDVDALAKLSAKLDQVLSFKTTILKGNLGEGMEGGLEEVNYMGNNPYSMTYNPRWRNHPKFSWKNQGQENPPLQQQQPPKMNLEEAMGKLAASQVDFIERTNQFMSSTNASIKQMENQVGQISQLLTTRQPGSLPSTTEANPRDMSMPFF</sequence>
<evidence type="ECO:0000313" key="2">
    <source>
        <dbReference type="Proteomes" id="UP000828941"/>
    </source>
</evidence>
<keyword evidence="2" id="KW-1185">Reference proteome</keyword>
<evidence type="ECO:0000313" key="1">
    <source>
        <dbReference type="EMBL" id="KAI4324041.1"/>
    </source>
</evidence>
<comment type="caution">
    <text evidence="1">The sequence shown here is derived from an EMBL/GenBank/DDBJ whole genome shotgun (WGS) entry which is preliminary data.</text>
</comment>
<accession>A0ACB9MK55</accession>
<dbReference type="Proteomes" id="UP000828941">
    <property type="component" value="Chromosome 9"/>
</dbReference>
<reference evidence="1 2" key="1">
    <citation type="journal article" date="2022" name="DNA Res.">
        <title>Chromosomal-level genome assembly of the orchid tree Bauhinia variegata (Leguminosae; Cercidoideae) supports the allotetraploid origin hypothesis of Bauhinia.</title>
        <authorList>
            <person name="Zhong Y."/>
            <person name="Chen Y."/>
            <person name="Zheng D."/>
            <person name="Pang J."/>
            <person name="Liu Y."/>
            <person name="Luo S."/>
            <person name="Meng S."/>
            <person name="Qian L."/>
            <person name="Wei D."/>
            <person name="Dai S."/>
            <person name="Zhou R."/>
        </authorList>
    </citation>
    <scope>NUCLEOTIDE SEQUENCE [LARGE SCALE GENOMIC DNA]</scope>
    <source>
        <strain evidence="1">BV-YZ2020</strain>
    </source>
</reference>